<evidence type="ECO:0000313" key="5">
    <source>
        <dbReference type="EMBL" id="EAR91022.2"/>
    </source>
</evidence>
<dbReference type="EMBL" id="GG662793">
    <property type="protein sequence ID" value="EAR91022.2"/>
    <property type="molecule type" value="Genomic_DNA"/>
</dbReference>
<feature type="domain" description="Attractin/MKLN-like beta-propeller" evidence="4">
    <location>
        <begin position="595"/>
        <end position="758"/>
    </location>
</feature>
<dbReference type="PANTHER" id="PTHR45632:SF3">
    <property type="entry name" value="KELCH-LIKE PROTEIN 32"/>
    <property type="match status" value="1"/>
</dbReference>
<dbReference type="InterPro" id="IPR056737">
    <property type="entry name" value="Beta-prop_ATRN-MKLN-like"/>
</dbReference>
<dbReference type="RefSeq" id="XP_001011267.2">
    <property type="nucleotide sequence ID" value="XM_001011267.2"/>
</dbReference>
<evidence type="ECO:0000259" key="4">
    <source>
        <dbReference type="Pfam" id="PF24981"/>
    </source>
</evidence>
<organism evidence="5 6">
    <name type="scientific">Tetrahymena thermophila (strain SB210)</name>
    <dbReference type="NCBI Taxonomy" id="312017"/>
    <lineage>
        <taxon>Eukaryota</taxon>
        <taxon>Sar</taxon>
        <taxon>Alveolata</taxon>
        <taxon>Ciliophora</taxon>
        <taxon>Intramacronucleata</taxon>
        <taxon>Oligohymenophorea</taxon>
        <taxon>Hymenostomatida</taxon>
        <taxon>Tetrahymenina</taxon>
        <taxon>Tetrahymenidae</taxon>
        <taxon>Tetrahymena</taxon>
    </lineage>
</organism>
<dbReference type="eggNOG" id="KOG4441">
    <property type="taxonomic scope" value="Eukaryota"/>
</dbReference>
<keyword evidence="6" id="KW-1185">Reference proteome</keyword>
<feature type="coiled-coil region" evidence="3">
    <location>
        <begin position="280"/>
        <end position="337"/>
    </location>
</feature>
<dbReference type="PANTHER" id="PTHR45632">
    <property type="entry name" value="LD33804P"/>
    <property type="match status" value="1"/>
</dbReference>
<sequence>MGNRQSDISQRDEQKHVHNINRSDFLYMFGANQDGHGEIIVFDSCREQFCFQNTPLGMKIFDYMGVIKVSNNLIYLSGGINKQKNHISDELIEYNPITNSYSYLSSMKNSRYTHCLTFKNGKLYAIGGRTYGEGINGLLASCEVYDFSNRNWKEISPLSEPRCTFFTFQYNDEIYVCGGFNGNKKRTELIEKYNESQNCWETIEMKLNKGIECGNLHILEQSKDEFVIFGGNCKEGPTNECWRYNLKKQTYELIGKMQAKRVLSKSILTSKGQIYILGGDRELSNNIQNFQNSFQQQKKEELENIQNDFLNQFNNEIKREENILQKILKQVENNEGQGCFYKDQKKEQHVIRMKADLEQSKSLQVNNINNNQNHIQDKQTVEKTSFLSYGLKFERIYSLESDQIFKKRSYQNWKNYSQASEIQIVKCSVNELLSIQNQDNLKRKRNNSFGEQANNILKNFISPNKQDQEKSPNNISIEEVNILQQHIRNSHSMDIEEEQYGNLIQDEYNQARQFRAVSIALNNDAENLQLQFDQNINKACNLPREKRFQSVQYARENLRAQIDNEEQINHYQNEQHQISGNQNINNPNNHQVPFSRRFYIFGISENQDFIAEIDILNQNLLKKKRPKKLKLLSYRSGVRFEESESIFICGGVNDEMTKISSSVYMYYPNEDRVDILKPMNSRRYTFCCVKKGNYIYALGGRSYGNDDAAIMSKCERYNIATKEWEVIASMKYKRCSFMASCVENKLYVAGGYGGSMVRHSTFECYHEAEDRWELMGIELIEPIEASTLLNIASHDNKIILILGGRSTKDDSDKVYCYDIKHGFDAFQGNLCGTLSSKRCLHKQIPLNHDSTTFLLLGGFTKGERVSAYSFNAQTNQLQNQSKEFQNLINKLDSFLFKDLLQNKDYTLRRNLLL</sequence>
<dbReference type="InterPro" id="IPR015915">
    <property type="entry name" value="Kelch-typ_b-propeller"/>
</dbReference>
<dbReference type="Gene3D" id="2.120.10.80">
    <property type="entry name" value="Kelch-type beta propeller"/>
    <property type="match status" value="2"/>
</dbReference>
<dbReference type="Pfam" id="PF24681">
    <property type="entry name" value="Kelch_KLHDC2_KLHL20_DRC7"/>
    <property type="match status" value="1"/>
</dbReference>
<evidence type="ECO:0000256" key="1">
    <source>
        <dbReference type="ARBA" id="ARBA00022441"/>
    </source>
</evidence>
<dbReference type="SUPFAM" id="SSF117281">
    <property type="entry name" value="Kelch motif"/>
    <property type="match status" value="2"/>
</dbReference>
<dbReference type="InParanoid" id="I7M7D5"/>
<keyword evidence="2" id="KW-0677">Repeat</keyword>
<keyword evidence="3" id="KW-0175">Coiled coil</keyword>
<keyword evidence="1" id="KW-0880">Kelch repeat</keyword>
<accession>I7M7D5</accession>
<gene>
    <name evidence="5" type="ORF">TTHERM_00146280</name>
</gene>
<dbReference type="InterPro" id="IPR006652">
    <property type="entry name" value="Kelch_1"/>
</dbReference>
<protein>
    <submittedName>
        <fullName evidence="5">Kelch motif protein</fullName>
    </submittedName>
</protein>
<dbReference type="GeneID" id="7840150"/>
<evidence type="ECO:0000313" key="6">
    <source>
        <dbReference type="Proteomes" id="UP000009168"/>
    </source>
</evidence>
<evidence type="ECO:0000256" key="3">
    <source>
        <dbReference type="SAM" id="Coils"/>
    </source>
</evidence>
<proteinExistence type="predicted"/>
<dbReference type="Proteomes" id="UP000009168">
    <property type="component" value="Unassembled WGS sequence"/>
</dbReference>
<reference evidence="6" key="1">
    <citation type="journal article" date="2006" name="PLoS Biol.">
        <title>Macronuclear genome sequence of the ciliate Tetrahymena thermophila, a model eukaryote.</title>
        <authorList>
            <person name="Eisen J.A."/>
            <person name="Coyne R.S."/>
            <person name="Wu M."/>
            <person name="Wu D."/>
            <person name="Thiagarajan M."/>
            <person name="Wortman J.R."/>
            <person name="Badger J.H."/>
            <person name="Ren Q."/>
            <person name="Amedeo P."/>
            <person name="Jones K.M."/>
            <person name="Tallon L.J."/>
            <person name="Delcher A.L."/>
            <person name="Salzberg S.L."/>
            <person name="Silva J.C."/>
            <person name="Haas B.J."/>
            <person name="Majoros W.H."/>
            <person name="Farzad M."/>
            <person name="Carlton J.M."/>
            <person name="Smith R.K. Jr."/>
            <person name="Garg J."/>
            <person name="Pearlman R.E."/>
            <person name="Karrer K.M."/>
            <person name="Sun L."/>
            <person name="Manning G."/>
            <person name="Elde N.C."/>
            <person name="Turkewitz A.P."/>
            <person name="Asai D.J."/>
            <person name="Wilkes D.E."/>
            <person name="Wang Y."/>
            <person name="Cai H."/>
            <person name="Collins K."/>
            <person name="Stewart B.A."/>
            <person name="Lee S.R."/>
            <person name="Wilamowska K."/>
            <person name="Weinberg Z."/>
            <person name="Ruzzo W.L."/>
            <person name="Wloga D."/>
            <person name="Gaertig J."/>
            <person name="Frankel J."/>
            <person name="Tsao C.-C."/>
            <person name="Gorovsky M.A."/>
            <person name="Keeling P.J."/>
            <person name="Waller R.F."/>
            <person name="Patron N.J."/>
            <person name="Cherry J.M."/>
            <person name="Stover N.A."/>
            <person name="Krieger C.J."/>
            <person name="del Toro C."/>
            <person name="Ryder H.F."/>
            <person name="Williamson S.C."/>
            <person name="Barbeau R.A."/>
            <person name="Hamilton E.P."/>
            <person name="Orias E."/>
        </authorList>
    </citation>
    <scope>NUCLEOTIDE SEQUENCE [LARGE SCALE GENOMIC DNA]</scope>
    <source>
        <strain evidence="6">SB210</strain>
    </source>
</reference>
<dbReference type="OrthoDB" id="289437at2759"/>
<dbReference type="KEGG" id="tet:TTHERM_00146280"/>
<evidence type="ECO:0000256" key="2">
    <source>
        <dbReference type="ARBA" id="ARBA00022737"/>
    </source>
</evidence>
<dbReference type="STRING" id="312017.I7M7D5"/>
<dbReference type="Pfam" id="PF24981">
    <property type="entry name" value="Beta-prop_ATRN-LZTR1"/>
    <property type="match status" value="1"/>
</dbReference>
<name>I7M7D5_TETTS</name>
<dbReference type="AlphaFoldDB" id="I7M7D5"/>
<dbReference type="SMART" id="SM00612">
    <property type="entry name" value="Kelch"/>
    <property type="match status" value="6"/>
</dbReference>